<comment type="caution">
    <text evidence="2">The sequence shown here is derived from an EMBL/GenBank/DDBJ whole genome shotgun (WGS) entry which is preliminary data.</text>
</comment>
<gene>
    <name evidence="2" type="ORF">ACH5RR_000546</name>
</gene>
<reference evidence="2 3" key="1">
    <citation type="submission" date="2024-11" db="EMBL/GenBank/DDBJ databases">
        <title>A near-complete genome assembly of Cinchona calisaya.</title>
        <authorList>
            <person name="Lian D.C."/>
            <person name="Zhao X.W."/>
            <person name="Wei L."/>
        </authorList>
    </citation>
    <scope>NUCLEOTIDE SEQUENCE [LARGE SCALE GENOMIC DNA]</scope>
    <source>
        <tissue evidence="2">Nenye</tissue>
    </source>
</reference>
<keyword evidence="3" id="KW-1185">Reference proteome</keyword>
<dbReference type="Proteomes" id="UP001630127">
    <property type="component" value="Unassembled WGS sequence"/>
</dbReference>
<dbReference type="Pfam" id="PF22936">
    <property type="entry name" value="Pol_BBD"/>
    <property type="match status" value="1"/>
</dbReference>
<dbReference type="EMBL" id="JBJUIK010000001">
    <property type="protein sequence ID" value="KAL3537180.1"/>
    <property type="molecule type" value="Genomic_DNA"/>
</dbReference>
<protein>
    <recommendedName>
        <fullName evidence="1">Retrovirus-related Pol polyprotein from transposon TNT 1-94-like beta-barrel domain-containing protein</fullName>
    </recommendedName>
</protein>
<feature type="domain" description="Retrovirus-related Pol polyprotein from transposon TNT 1-94-like beta-barrel" evidence="1">
    <location>
        <begin position="29"/>
        <end position="100"/>
    </location>
</feature>
<accession>A0ABD3B0Y4</accession>
<proteinExistence type="predicted"/>
<dbReference type="InterPro" id="IPR054722">
    <property type="entry name" value="PolX-like_BBD"/>
</dbReference>
<evidence type="ECO:0000259" key="1">
    <source>
        <dbReference type="Pfam" id="PF22936"/>
    </source>
</evidence>
<evidence type="ECO:0000313" key="2">
    <source>
        <dbReference type="EMBL" id="KAL3537180.1"/>
    </source>
</evidence>
<organism evidence="2 3">
    <name type="scientific">Cinchona calisaya</name>
    <dbReference type="NCBI Taxonomy" id="153742"/>
    <lineage>
        <taxon>Eukaryota</taxon>
        <taxon>Viridiplantae</taxon>
        <taxon>Streptophyta</taxon>
        <taxon>Embryophyta</taxon>
        <taxon>Tracheophyta</taxon>
        <taxon>Spermatophyta</taxon>
        <taxon>Magnoliopsida</taxon>
        <taxon>eudicotyledons</taxon>
        <taxon>Gunneridae</taxon>
        <taxon>Pentapetalae</taxon>
        <taxon>asterids</taxon>
        <taxon>lamiids</taxon>
        <taxon>Gentianales</taxon>
        <taxon>Rubiaceae</taxon>
        <taxon>Cinchonoideae</taxon>
        <taxon>Cinchoneae</taxon>
        <taxon>Cinchona</taxon>
    </lineage>
</organism>
<sequence>MLKMSDAFCALMMFDNDRNDEVSSHRFRWIVDTGAQDHNTCNEGLLQNLNNAANGEYSYCVFGRSLTITHYGDVPLTSSGGILWLRNVELVPKSIFNLVSEL</sequence>
<name>A0ABD3B0Y4_9GENT</name>
<evidence type="ECO:0000313" key="3">
    <source>
        <dbReference type="Proteomes" id="UP001630127"/>
    </source>
</evidence>
<dbReference type="AlphaFoldDB" id="A0ABD3B0Y4"/>